<keyword evidence="1" id="KW-1185">Reference proteome</keyword>
<evidence type="ECO:0000313" key="1">
    <source>
        <dbReference type="Proteomes" id="UP000001554"/>
    </source>
</evidence>
<dbReference type="KEGG" id="bfo:118421067"/>
<accession>A0A9J7MZ33</accession>
<dbReference type="Proteomes" id="UP000001554">
    <property type="component" value="Chromosome 8"/>
</dbReference>
<dbReference type="AlphaFoldDB" id="A0A9J7MZ33"/>
<organism evidence="1 2">
    <name type="scientific">Branchiostoma floridae</name>
    <name type="common">Florida lancelet</name>
    <name type="synonym">Amphioxus</name>
    <dbReference type="NCBI Taxonomy" id="7739"/>
    <lineage>
        <taxon>Eukaryota</taxon>
        <taxon>Metazoa</taxon>
        <taxon>Chordata</taxon>
        <taxon>Cephalochordata</taxon>
        <taxon>Leptocardii</taxon>
        <taxon>Amphioxiformes</taxon>
        <taxon>Branchiostomatidae</taxon>
        <taxon>Branchiostoma</taxon>
    </lineage>
</organism>
<name>A0A9J7MZ33_BRAFL</name>
<proteinExistence type="predicted"/>
<reference evidence="2" key="2">
    <citation type="submission" date="2025-08" db="UniProtKB">
        <authorList>
            <consortium name="RefSeq"/>
        </authorList>
    </citation>
    <scope>IDENTIFICATION</scope>
    <source>
        <strain evidence="2">S238N-H82</strain>
        <tissue evidence="2">Testes</tissue>
    </source>
</reference>
<gene>
    <name evidence="2" type="primary">LOC118421067</name>
</gene>
<reference evidence="1" key="1">
    <citation type="journal article" date="2020" name="Nat. Ecol. Evol.">
        <title>Deeply conserved synteny resolves early events in vertebrate evolution.</title>
        <authorList>
            <person name="Simakov O."/>
            <person name="Marletaz F."/>
            <person name="Yue J.X."/>
            <person name="O'Connell B."/>
            <person name="Jenkins J."/>
            <person name="Brandt A."/>
            <person name="Calef R."/>
            <person name="Tung C.H."/>
            <person name="Huang T.K."/>
            <person name="Schmutz J."/>
            <person name="Satoh N."/>
            <person name="Yu J.K."/>
            <person name="Putnam N.H."/>
            <person name="Green R.E."/>
            <person name="Rokhsar D.S."/>
        </authorList>
    </citation>
    <scope>NUCLEOTIDE SEQUENCE [LARGE SCALE GENOMIC DNA]</scope>
    <source>
        <strain evidence="1">S238N-H82</strain>
    </source>
</reference>
<protein>
    <submittedName>
        <fullName evidence="2">Uncharacterized protein LOC118421067</fullName>
    </submittedName>
</protein>
<sequence length="100" mass="11627">MRSRPDFQSMQGWTPHDQIDQLRSKLSLKDRDRQAYYEASQRAIAKNENLVLALHAGNKDHRVALAESQNVRICLCTFLKLNKKSFHLTTNLDFLNDFPP</sequence>
<evidence type="ECO:0000313" key="2">
    <source>
        <dbReference type="RefSeq" id="XP_035684125.1"/>
    </source>
</evidence>
<dbReference type="RefSeq" id="XP_035684125.1">
    <property type="nucleotide sequence ID" value="XM_035828232.1"/>
</dbReference>
<dbReference type="GeneID" id="118421067"/>
<dbReference type="OrthoDB" id="10255247at2759"/>